<keyword evidence="3 6" id="KW-0812">Transmembrane</keyword>
<name>A0A811N3Z5_9POAL</name>
<dbReference type="Proteomes" id="UP000604825">
    <property type="component" value="Unassembled WGS sequence"/>
</dbReference>
<dbReference type="Pfam" id="PF00892">
    <property type="entry name" value="EamA"/>
    <property type="match status" value="2"/>
</dbReference>
<dbReference type="GO" id="GO:0016020">
    <property type="term" value="C:membrane"/>
    <property type="evidence" value="ECO:0007669"/>
    <property type="project" value="UniProtKB-SubCell"/>
</dbReference>
<feature type="transmembrane region" description="Helical" evidence="6">
    <location>
        <begin position="36"/>
        <end position="58"/>
    </location>
</feature>
<dbReference type="SUPFAM" id="SSF103481">
    <property type="entry name" value="Multidrug resistance efflux transporter EmrE"/>
    <property type="match status" value="2"/>
</dbReference>
<keyword evidence="5 6" id="KW-0472">Membrane</keyword>
<feature type="transmembrane region" description="Helical" evidence="6">
    <location>
        <begin position="131"/>
        <end position="152"/>
    </location>
</feature>
<keyword evidence="4 6" id="KW-1133">Transmembrane helix</keyword>
<keyword evidence="9" id="KW-1185">Reference proteome</keyword>
<evidence type="ECO:0000256" key="2">
    <source>
        <dbReference type="ARBA" id="ARBA00007635"/>
    </source>
</evidence>
<feature type="transmembrane region" description="Helical" evidence="6">
    <location>
        <begin position="305"/>
        <end position="325"/>
    </location>
</feature>
<evidence type="ECO:0000256" key="1">
    <source>
        <dbReference type="ARBA" id="ARBA00004141"/>
    </source>
</evidence>
<dbReference type="PANTHER" id="PTHR31218">
    <property type="entry name" value="WAT1-RELATED PROTEIN"/>
    <property type="match status" value="1"/>
</dbReference>
<feature type="transmembrane region" description="Helical" evidence="6">
    <location>
        <begin position="249"/>
        <end position="269"/>
    </location>
</feature>
<evidence type="ECO:0000313" key="8">
    <source>
        <dbReference type="EMBL" id="CAD6215374.1"/>
    </source>
</evidence>
<feature type="transmembrane region" description="Helical" evidence="6">
    <location>
        <begin position="281"/>
        <end position="299"/>
    </location>
</feature>
<evidence type="ECO:0000256" key="5">
    <source>
        <dbReference type="ARBA" id="ARBA00023136"/>
    </source>
</evidence>
<dbReference type="GO" id="GO:0022857">
    <property type="term" value="F:transmembrane transporter activity"/>
    <property type="evidence" value="ECO:0007669"/>
    <property type="project" value="InterPro"/>
</dbReference>
<feature type="transmembrane region" description="Helical" evidence="6">
    <location>
        <begin position="95"/>
        <end position="119"/>
    </location>
</feature>
<comment type="similarity">
    <text evidence="2 6">Belongs to the drug/metabolite transporter (DMT) superfamily. Plant drug/metabolite exporter (P-DME) (TC 2.A.7.4) family.</text>
</comment>
<dbReference type="EMBL" id="CAJGYO010000002">
    <property type="protein sequence ID" value="CAD6215374.1"/>
    <property type="molecule type" value="Genomic_DNA"/>
</dbReference>
<feature type="domain" description="EamA" evidence="7">
    <location>
        <begin position="9"/>
        <end position="148"/>
    </location>
</feature>
<evidence type="ECO:0000313" key="9">
    <source>
        <dbReference type="Proteomes" id="UP000604825"/>
    </source>
</evidence>
<gene>
    <name evidence="8" type="ORF">NCGR_LOCUS10637</name>
</gene>
<evidence type="ECO:0000256" key="3">
    <source>
        <dbReference type="ARBA" id="ARBA00022692"/>
    </source>
</evidence>
<feature type="transmembrane region" description="Helical" evidence="6">
    <location>
        <begin position="9"/>
        <end position="30"/>
    </location>
</feature>
<feature type="transmembrane region" description="Helical" evidence="6">
    <location>
        <begin position="185"/>
        <end position="205"/>
    </location>
</feature>
<dbReference type="OrthoDB" id="1718296at2759"/>
<feature type="domain" description="EamA" evidence="7">
    <location>
        <begin position="187"/>
        <end position="325"/>
    </location>
</feature>
<sequence length="371" mass="41251">MEMEAKKPYVIAIVVQLIYTGMFVVSKAAFNHGMNTYVFIFYRQAAASLLLLPIAFVLERKNVRTLLPWLLLKLFFLALIGITFSLNLYNVSLKFTSATVASAATNAMPVVTFCFALLLKMEAVKLRSSSGLAKLAGVSLCLAGVFTIAFYVGPALSPVNRHRAFASSASPAPSGADVVVTRSAWVKWTFLMVLANTAWSLWIVLQAAVLKEYPDKILVTAAQCVFSTVQSFVVAFVAERDFSKWKLRFDVGLLAIFYSGFVVMGISYYLQAWCVEMKGPVFLAAWTPLCFIFTIFRSSFFLGEIVHLGSIVGGILLVGGLYSVLWGKSKEANIDPCREVNRISDPQDHVEIDIRRRRTSKGMRRGQKRQR</sequence>
<dbReference type="InterPro" id="IPR037185">
    <property type="entry name" value="EmrE-like"/>
</dbReference>
<dbReference type="InterPro" id="IPR030184">
    <property type="entry name" value="WAT1-related"/>
</dbReference>
<reference evidence="8" key="1">
    <citation type="submission" date="2020-10" db="EMBL/GenBank/DDBJ databases">
        <authorList>
            <person name="Han B."/>
            <person name="Lu T."/>
            <person name="Zhao Q."/>
            <person name="Huang X."/>
            <person name="Zhao Y."/>
        </authorList>
    </citation>
    <scope>NUCLEOTIDE SEQUENCE</scope>
</reference>
<protein>
    <recommendedName>
        <fullName evidence="6">WAT1-related protein</fullName>
    </recommendedName>
</protein>
<dbReference type="InterPro" id="IPR000620">
    <property type="entry name" value="EamA_dom"/>
</dbReference>
<comment type="caution">
    <text evidence="8">The sequence shown here is derived from an EMBL/GenBank/DDBJ whole genome shotgun (WGS) entry which is preliminary data.</text>
</comment>
<evidence type="ECO:0000256" key="6">
    <source>
        <dbReference type="RuleBase" id="RU363077"/>
    </source>
</evidence>
<organism evidence="8 9">
    <name type="scientific">Miscanthus lutarioriparius</name>
    <dbReference type="NCBI Taxonomy" id="422564"/>
    <lineage>
        <taxon>Eukaryota</taxon>
        <taxon>Viridiplantae</taxon>
        <taxon>Streptophyta</taxon>
        <taxon>Embryophyta</taxon>
        <taxon>Tracheophyta</taxon>
        <taxon>Spermatophyta</taxon>
        <taxon>Magnoliopsida</taxon>
        <taxon>Liliopsida</taxon>
        <taxon>Poales</taxon>
        <taxon>Poaceae</taxon>
        <taxon>PACMAD clade</taxon>
        <taxon>Panicoideae</taxon>
        <taxon>Andropogonodae</taxon>
        <taxon>Andropogoneae</taxon>
        <taxon>Saccharinae</taxon>
        <taxon>Miscanthus</taxon>
    </lineage>
</organism>
<evidence type="ECO:0000256" key="4">
    <source>
        <dbReference type="ARBA" id="ARBA00022989"/>
    </source>
</evidence>
<proteinExistence type="inferred from homology"/>
<comment type="subcellular location">
    <subcellularLocation>
        <location evidence="1 6">Membrane</location>
        <topology evidence="1 6">Multi-pass membrane protein</topology>
    </subcellularLocation>
</comment>
<feature type="transmembrane region" description="Helical" evidence="6">
    <location>
        <begin position="217"/>
        <end position="237"/>
    </location>
</feature>
<feature type="transmembrane region" description="Helical" evidence="6">
    <location>
        <begin position="70"/>
        <end position="89"/>
    </location>
</feature>
<evidence type="ECO:0000259" key="7">
    <source>
        <dbReference type="Pfam" id="PF00892"/>
    </source>
</evidence>
<accession>A0A811N3Z5</accession>
<dbReference type="AlphaFoldDB" id="A0A811N3Z5"/>